<sequence>MGQIDDLGDAVSLLITVAITVLFVWLWLGPTIYRPFKNRGLEKFRSFLAGLAARPEDYEYFTTGHIIWSQVSINEIEKIISNMAVRSGGETGPFPALPRFLLHVHEHKRRVYFVPTNAKVFDWDSIPHYEQYVRDRTDDG</sequence>
<dbReference type="RefSeq" id="WP_148069018.1">
    <property type="nucleotide sequence ID" value="NZ_VRZA01000004.1"/>
</dbReference>
<dbReference type="EMBL" id="VRZA01000004">
    <property type="protein sequence ID" value="TXS93017.1"/>
    <property type="molecule type" value="Genomic_DNA"/>
</dbReference>
<comment type="caution">
    <text evidence="2">The sequence shown here is derived from an EMBL/GenBank/DDBJ whole genome shotgun (WGS) entry which is preliminary data.</text>
</comment>
<dbReference type="Proteomes" id="UP000321039">
    <property type="component" value="Unassembled WGS sequence"/>
</dbReference>
<keyword evidence="1" id="KW-1133">Transmembrane helix</keyword>
<feature type="transmembrane region" description="Helical" evidence="1">
    <location>
        <begin position="12"/>
        <end position="33"/>
    </location>
</feature>
<keyword evidence="1" id="KW-0472">Membrane</keyword>
<protein>
    <submittedName>
        <fullName evidence="2">Uncharacterized protein</fullName>
    </submittedName>
</protein>
<reference evidence="2 3" key="1">
    <citation type="submission" date="2019-08" db="EMBL/GenBank/DDBJ databases">
        <title>Parahaliea maris sp. nov., isolated from the surface seawater.</title>
        <authorList>
            <person name="Liu Y."/>
        </authorList>
    </citation>
    <scope>NUCLEOTIDE SEQUENCE [LARGE SCALE GENOMIC DNA]</scope>
    <source>
        <strain evidence="2 3">HSLHS9</strain>
    </source>
</reference>
<gene>
    <name evidence="2" type="ORF">FV139_13790</name>
</gene>
<evidence type="ECO:0000313" key="2">
    <source>
        <dbReference type="EMBL" id="TXS93017.1"/>
    </source>
</evidence>
<keyword evidence="1" id="KW-0812">Transmembrane</keyword>
<proteinExistence type="predicted"/>
<keyword evidence="3" id="KW-1185">Reference proteome</keyword>
<organism evidence="2 3">
    <name type="scientific">Parahaliea maris</name>
    <dbReference type="NCBI Taxonomy" id="2716870"/>
    <lineage>
        <taxon>Bacteria</taxon>
        <taxon>Pseudomonadati</taxon>
        <taxon>Pseudomonadota</taxon>
        <taxon>Gammaproteobacteria</taxon>
        <taxon>Cellvibrionales</taxon>
        <taxon>Halieaceae</taxon>
        <taxon>Parahaliea</taxon>
    </lineage>
</organism>
<name>A0A5C9A094_9GAMM</name>
<evidence type="ECO:0000256" key="1">
    <source>
        <dbReference type="SAM" id="Phobius"/>
    </source>
</evidence>
<accession>A0A5C9A094</accession>
<evidence type="ECO:0000313" key="3">
    <source>
        <dbReference type="Proteomes" id="UP000321039"/>
    </source>
</evidence>
<dbReference type="AlphaFoldDB" id="A0A5C9A094"/>